<dbReference type="OrthoDB" id="9816377at2"/>
<dbReference type="PANTHER" id="PTHR40074">
    <property type="entry name" value="O-ACETYLTRANSFERASE WECH"/>
    <property type="match status" value="1"/>
</dbReference>
<proteinExistence type="inferred from homology"/>
<evidence type="ECO:0000313" key="7">
    <source>
        <dbReference type="EMBL" id="AMB99865.1"/>
    </source>
</evidence>
<evidence type="ECO:0000256" key="2">
    <source>
        <dbReference type="ARBA" id="ARBA00007400"/>
    </source>
</evidence>
<organism evidence="7 8">
    <name type="scientific">Aerococcus urinaehominis</name>
    <dbReference type="NCBI Taxonomy" id="128944"/>
    <lineage>
        <taxon>Bacteria</taxon>
        <taxon>Bacillati</taxon>
        <taxon>Bacillota</taxon>
        <taxon>Bacilli</taxon>
        <taxon>Lactobacillales</taxon>
        <taxon>Aerococcaceae</taxon>
        <taxon>Aerococcus</taxon>
    </lineage>
</organism>
<evidence type="ECO:0000256" key="4">
    <source>
        <dbReference type="ARBA" id="ARBA00022692"/>
    </source>
</evidence>
<dbReference type="GO" id="GO:0009246">
    <property type="term" value="P:enterobacterial common antigen biosynthetic process"/>
    <property type="evidence" value="ECO:0007669"/>
    <property type="project" value="TreeGrafter"/>
</dbReference>
<evidence type="ECO:0000256" key="3">
    <source>
        <dbReference type="ARBA" id="ARBA00022475"/>
    </source>
</evidence>
<comment type="subcellular location">
    <subcellularLocation>
        <location evidence="1">Cell membrane</location>
        <topology evidence="1">Multi-pass membrane protein</topology>
    </subcellularLocation>
</comment>
<protein>
    <submittedName>
        <fullName evidence="7">Uncharacterized protein</fullName>
    </submittedName>
</protein>
<dbReference type="Pfam" id="PF01757">
    <property type="entry name" value="Acyl_transf_3"/>
    <property type="match status" value="1"/>
</dbReference>
<comment type="similarity">
    <text evidence="2">Belongs to the acyltransferase 3 family.</text>
</comment>
<evidence type="ECO:0000256" key="5">
    <source>
        <dbReference type="ARBA" id="ARBA00022989"/>
    </source>
</evidence>
<keyword evidence="8" id="KW-1185">Reference proteome</keyword>
<dbReference type="KEGG" id="auh:AWM75_07750"/>
<gene>
    <name evidence="7" type="ORF">AWM75_07750</name>
</gene>
<dbReference type="Proteomes" id="UP000062260">
    <property type="component" value="Chromosome"/>
</dbReference>
<dbReference type="RefSeq" id="WP_067980471.1">
    <property type="nucleotide sequence ID" value="NZ_CP014163.1"/>
</dbReference>
<keyword evidence="3" id="KW-1003">Cell membrane</keyword>
<dbReference type="STRING" id="128944.AWM75_07750"/>
<reference evidence="7 8" key="1">
    <citation type="journal article" date="2016" name="Genome Announc.">
        <title>Complete Genome Sequences of Aerococcus christensenii CCUG 28831T, Aerococcus sanguinicola CCUG 43001T, Aerococcus urinae CCUG 36881T, Aerococcus urinaeequi CCUG 28094T, Aerococcus urinaehominis CCUG 42038 BT, and Aerococcus viridans CCUG 4311T.</title>
        <authorList>
            <person name="Carkaci D."/>
            <person name="Dargis R."/>
            <person name="Nielsen X.C."/>
            <person name="Skovgaard O."/>
            <person name="Fuursted K."/>
            <person name="Christensen J.J."/>
        </authorList>
    </citation>
    <scope>NUCLEOTIDE SEQUENCE [LARGE SCALE GENOMIC DNA]</scope>
    <source>
        <strain evidence="7 8">CCUG42038B</strain>
    </source>
</reference>
<accession>A0A109RI95</accession>
<keyword evidence="6" id="KW-0472">Membrane</keyword>
<sequence>MAKERQTNFEAIRLVAMVMVVALHYFNGSLGGALSQTTVGSANYYLTYLGESLAIIGVNLFVLLTAYFMAGKTSIQLIKPLRVLALSLFYAITIYAVAVATGLYPHRADYLNQALMPHLYGEQWFVRCYLLLYLLVPFINRLLNGLRKSAYHKLLTIWLLAFPVFSSFYEETFSRLNGYGILHFITIYLLGYYIRVHYPGQPQAKVNRWWWLAGYLACALATFAEAMTHQYYDGGTGRAWSYDYIFNVAGAVCFFMFMQQVRWQSPLVKKVINQLAGFAFAVYLIHNDAFIRQWLYQDLFQTPAFHQANPFLFVGHLILTVAGIYLLCSLIEWGRVKVFGHLSNQIFAKIAKKWSSLVAAFPDQD</sequence>
<dbReference type="GO" id="GO:0005886">
    <property type="term" value="C:plasma membrane"/>
    <property type="evidence" value="ECO:0007669"/>
    <property type="project" value="UniProtKB-SubCell"/>
</dbReference>
<dbReference type="GO" id="GO:0016413">
    <property type="term" value="F:O-acetyltransferase activity"/>
    <property type="evidence" value="ECO:0007669"/>
    <property type="project" value="TreeGrafter"/>
</dbReference>
<dbReference type="InterPro" id="IPR002656">
    <property type="entry name" value="Acyl_transf_3_dom"/>
</dbReference>
<keyword evidence="5" id="KW-1133">Transmembrane helix</keyword>
<dbReference type="PANTHER" id="PTHR40074:SF2">
    <property type="entry name" value="O-ACETYLTRANSFERASE WECH"/>
    <property type="match status" value="1"/>
</dbReference>
<reference evidence="8" key="2">
    <citation type="submission" date="2016-01" db="EMBL/GenBank/DDBJ databases">
        <title>Six Aerococcus type strain genome sequencing and assembly using PacBio and Illumina Hiseq.</title>
        <authorList>
            <person name="Carkaci D."/>
            <person name="Dargis R."/>
            <person name="Nielsen X.C."/>
            <person name="Skovgaard O."/>
            <person name="Fuursted K."/>
            <person name="Christensen J.J."/>
        </authorList>
    </citation>
    <scope>NUCLEOTIDE SEQUENCE [LARGE SCALE GENOMIC DNA]</scope>
    <source>
        <strain evidence="8">CCUG42038B</strain>
    </source>
</reference>
<dbReference type="AlphaFoldDB" id="A0A109RI95"/>
<evidence type="ECO:0000256" key="1">
    <source>
        <dbReference type="ARBA" id="ARBA00004651"/>
    </source>
</evidence>
<evidence type="ECO:0000256" key="6">
    <source>
        <dbReference type="ARBA" id="ARBA00023136"/>
    </source>
</evidence>
<name>A0A109RI95_9LACT</name>
<dbReference type="EMBL" id="CP014163">
    <property type="protein sequence ID" value="AMB99865.1"/>
    <property type="molecule type" value="Genomic_DNA"/>
</dbReference>
<keyword evidence="4" id="KW-0812">Transmembrane</keyword>
<evidence type="ECO:0000313" key="8">
    <source>
        <dbReference type="Proteomes" id="UP000062260"/>
    </source>
</evidence>